<dbReference type="SUPFAM" id="SSF53335">
    <property type="entry name" value="S-adenosyl-L-methionine-dependent methyltransferases"/>
    <property type="match status" value="1"/>
</dbReference>
<dbReference type="EMBL" id="VCQT01000045">
    <property type="protein sequence ID" value="TMW10962.1"/>
    <property type="molecule type" value="Genomic_DNA"/>
</dbReference>
<gene>
    <name evidence="1" type="primary">metW</name>
    <name evidence="1" type="ORF">FGS76_16800</name>
</gene>
<dbReference type="Proteomes" id="UP000739180">
    <property type="component" value="Unassembled WGS sequence"/>
</dbReference>
<dbReference type="Gene3D" id="3.40.50.150">
    <property type="entry name" value="Vaccinia Virus protein VP39"/>
    <property type="match status" value="1"/>
</dbReference>
<dbReference type="NCBIfam" id="TIGR02081">
    <property type="entry name" value="metW"/>
    <property type="match status" value="1"/>
</dbReference>
<dbReference type="InterPro" id="IPR010743">
    <property type="entry name" value="Methionine_synth_MetW"/>
</dbReference>
<sequence length="209" mass="23889">MSEAITDPRKTAAHRDDLRLISDWIPRGATVLDLGCGDGSLLASLRQERDVNGYGLEIDQDNIAACFEKGVNVIEQDLDKGLGNFQSERFDYVIMTQALQAVLRPDAILDEMLRVGREAIITFPNFGHWRVRSYLGFKGRMPVSSALPYEWYDTPNIHLCTVKDFQVHCQRKDIRIIERTVVNRHHRSGALTRAWPNMFGEIAVYRVTR</sequence>
<accession>A0ABY2XH06</accession>
<dbReference type="RefSeq" id="WP_138773798.1">
    <property type="nucleotide sequence ID" value="NZ_JBHSSX010000063.1"/>
</dbReference>
<dbReference type="Pfam" id="PF07021">
    <property type="entry name" value="MetW"/>
    <property type="match status" value="1"/>
</dbReference>
<evidence type="ECO:0000313" key="1">
    <source>
        <dbReference type="EMBL" id="TMW10962.1"/>
    </source>
</evidence>
<protein>
    <submittedName>
        <fullName evidence="1">Methionine biosynthesis protein MetW</fullName>
    </submittedName>
</protein>
<dbReference type="InterPro" id="IPR029063">
    <property type="entry name" value="SAM-dependent_MTases_sf"/>
</dbReference>
<name>A0ABY2XH06_9GAMM</name>
<keyword evidence="2" id="KW-1185">Reference proteome</keyword>
<evidence type="ECO:0000313" key="2">
    <source>
        <dbReference type="Proteomes" id="UP000739180"/>
    </source>
</evidence>
<organism evidence="1 2">
    <name type="scientific">Alloalcanivorax gelatiniphagus</name>
    <dbReference type="NCBI Taxonomy" id="1194167"/>
    <lineage>
        <taxon>Bacteria</taxon>
        <taxon>Pseudomonadati</taxon>
        <taxon>Pseudomonadota</taxon>
        <taxon>Gammaproteobacteria</taxon>
        <taxon>Oceanospirillales</taxon>
        <taxon>Alcanivoracaceae</taxon>
        <taxon>Alloalcanivorax</taxon>
    </lineage>
</organism>
<reference evidence="1 2" key="1">
    <citation type="submission" date="2019-05" db="EMBL/GenBank/DDBJ databases">
        <title>Genome of Alcanivorax gelatiniphagus, an oil degrading marine bacteria.</title>
        <authorList>
            <person name="Kwon K.K."/>
        </authorList>
    </citation>
    <scope>NUCLEOTIDE SEQUENCE [LARGE SCALE GENOMIC DNA]</scope>
    <source>
        <strain evidence="1 2">MEBiC 08158</strain>
    </source>
</reference>
<dbReference type="CDD" id="cd02440">
    <property type="entry name" value="AdoMet_MTases"/>
    <property type="match status" value="1"/>
</dbReference>
<comment type="caution">
    <text evidence="1">The sequence shown here is derived from an EMBL/GenBank/DDBJ whole genome shotgun (WGS) entry which is preliminary data.</text>
</comment>
<proteinExistence type="predicted"/>